<dbReference type="PROSITE" id="PS50123">
    <property type="entry name" value="CHER"/>
    <property type="match status" value="1"/>
</dbReference>
<dbReference type="GO" id="GO:0008983">
    <property type="term" value="F:protein-glutamate O-methyltransferase activity"/>
    <property type="evidence" value="ECO:0007669"/>
    <property type="project" value="UniProtKB-EC"/>
</dbReference>
<keyword evidence="9" id="KW-1185">Reference proteome</keyword>
<evidence type="ECO:0000313" key="9">
    <source>
        <dbReference type="Proteomes" id="UP000504844"/>
    </source>
</evidence>
<feature type="binding site" evidence="6">
    <location>
        <position position="136"/>
    </location>
    <ligand>
        <name>S-adenosyl-L-methionine</name>
        <dbReference type="ChEBI" id="CHEBI:59789"/>
    </ligand>
</feature>
<accession>A0A6M8SP88</accession>
<dbReference type="InterPro" id="IPR000780">
    <property type="entry name" value="CheR_MeTrfase"/>
</dbReference>
<keyword evidence="4 5" id="KW-0949">S-adenosyl-L-methionine</keyword>
<comment type="catalytic activity">
    <reaction evidence="1 5">
        <text>L-glutamyl-[protein] + S-adenosyl-L-methionine = [protein]-L-glutamate 5-O-methyl ester + S-adenosyl-L-homocysteine</text>
        <dbReference type="Rhea" id="RHEA:24452"/>
        <dbReference type="Rhea" id="RHEA-COMP:10208"/>
        <dbReference type="Rhea" id="RHEA-COMP:10311"/>
        <dbReference type="ChEBI" id="CHEBI:29973"/>
        <dbReference type="ChEBI" id="CHEBI:57856"/>
        <dbReference type="ChEBI" id="CHEBI:59789"/>
        <dbReference type="ChEBI" id="CHEBI:82795"/>
        <dbReference type="EC" id="2.1.1.80"/>
    </reaction>
</comment>
<evidence type="ECO:0000256" key="1">
    <source>
        <dbReference type="ARBA" id="ARBA00001541"/>
    </source>
</evidence>
<dbReference type="SUPFAM" id="SSF53335">
    <property type="entry name" value="S-adenosyl-L-methionine-dependent methyltransferases"/>
    <property type="match status" value="1"/>
</dbReference>
<feature type="binding site" evidence="6">
    <location>
        <position position="79"/>
    </location>
    <ligand>
        <name>S-adenosyl-L-methionine</name>
        <dbReference type="ChEBI" id="CHEBI:59789"/>
    </ligand>
</feature>
<protein>
    <recommendedName>
        <fullName evidence="5">Chemotaxis protein methyltransferase</fullName>
        <ecNumber evidence="5">2.1.1.80</ecNumber>
    </recommendedName>
</protein>
<feature type="binding site" evidence="6">
    <location>
        <position position="75"/>
    </location>
    <ligand>
        <name>S-adenosyl-L-methionine</name>
        <dbReference type="ChEBI" id="CHEBI:59789"/>
    </ligand>
</feature>
<gene>
    <name evidence="8" type="ORF">HQN60_04175</name>
</gene>
<dbReference type="InterPro" id="IPR050903">
    <property type="entry name" value="Bact_Chemotaxis_MeTrfase"/>
</dbReference>
<dbReference type="Proteomes" id="UP000504844">
    <property type="component" value="Chromosome"/>
</dbReference>
<dbReference type="SMART" id="SM00138">
    <property type="entry name" value="MeTrc"/>
    <property type="match status" value="1"/>
</dbReference>
<feature type="binding site" evidence="6">
    <location>
        <position position="112"/>
    </location>
    <ligand>
        <name>S-adenosyl-L-methionine</name>
        <dbReference type="ChEBI" id="CHEBI:59789"/>
    </ligand>
</feature>
<name>A0A6M8SP88_9NEIS</name>
<feature type="binding site" evidence="6">
    <location>
        <begin position="194"/>
        <end position="195"/>
    </location>
    <ligand>
        <name>S-adenosyl-L-methionine</name>
        <dbReference type="ChEBI" id="CHEBI:59789"/>
    </ligand>
</feature>
<dbReference type="InterPro" id="IPR022641">
    <property type="entry name" value="CheR_N"/>
</dbReference>
<dbReference type="InterPro" id="IPR036804">
    <property type="entry name" value="CheR_N_sf"/>
</dbReference>
<dbReference type="InterPro" id="IPR029063">
    <property type="entry name" value="SAM-dependent_MTases_sf"/>
</dbReference>
<dbReference type="EMBL" id="CP054143">
    <property type="protein sequence ID" value="QKJ65974.1"/>
    <property type="molecule type" value="Genomic_DNA"/>
</dbReference>
<evidence type="ECO:0000256" key="5">
    <source>
        <dbReference type="PIRNR" id="PIRNR000410"/>
    </source>
</evidence>
<evidence type="ECO:0000256" key="3">
    <source>
        <dbReference type="ARBA" id="ARBA00022679"/>
    </source>
</evidence>
<dbReference type="Gene3D" id="3.40.50.150">
    <property type="entry name" value="Vaccinia Virus protein VP39"/>
    <property type="match status" value="1"/>
</dbReference>
<comment type="function">
    <text evidence="5">Methylation of the membrane-bound methyl-accepting chemotaxis proteins (MCP) to form gamma-glutamyl methyl ester residues in MCP.</text>
</comment>
<dbReference type="EC" id="2.1.1.80" evidence="5"/>
<dbReference type="PIRSF" id="PIRSF000410">
    <property type="entry name" value="CheR"/>
    <property type="match status" value="1"/>
</dbReference>
<keyword evidence="2 5" id="KW-0489">Methyltransferase</keyword>
<feature type="binding site" evidence="6">
    <location>
        <begin position="211"/>
        <end position="212"/>
    </location>
    <ligand>
        <name>S-adenosyl-L-methionine</name>
        <dbReference type="ChEBI" id="CHEBI:59789"/>
    </ligand>
</feature>
<sequence>MQLNDATFARFSAWMREQSGMHMPESKKTLLQQRLLNRLTARQVSTYEAYLRVLQDPDEVQEQAIAVDLLTTHETFFFRERKHFDWMQHEVAAWPKNRALKVWSAASSTGEEIWSIAMVLAHQLGEQADWHVLGSDISLRVIAQANAAHYSLTRADGIPSTLMRKYCLKGVGKQDGSLLIAPVLRNKVGFRQINLAAPLPEIGLFDFIFLRNVLIYFDGDGKQDILNRVLKKLKNNAYLLVSHSESLYGLNDSLKLIQPGIYQYKSLAGV</sequence>
<dbReference type="PANTHER" id="PTHR24422">
    <property type="entry name" value="CHEMOTAXIS PROTEIN METHYLTRANSFERASE"/>
    <property type="match status" value="1"/>
</dbReference>
<dbReference type="GO" id="GO:0032259">
    <property type="term" value="P:methylation"/>
    <property type="evidence" value="ECO:0007669"/>
    <property type="project" value="UniProtKB-KW"/>
</dbReference>
<evidence type="ECO:0000313" key="8">
    <source>
        <dbReference type="EMBL" id="QKJ65974.1"/>
    </source>
</evidence>
<evidence type="ECO:0000256" key="2">
    <source>
        <dbReference type="ARBA" id="ARBA00022603"/>
    </source>
</evidence>
<dbReference type="RefSeq" id="WP_173532478.1">
    <property type="nucleotide sequence ID" value="NZ_CP054143.1"/>
</dbReference>
<organism evidence="8 9">
    <name type="scientific">Deefgea piscis</name>
    <dbReference type="NCBI Taxonomy" id="2739061"/>
    <lineage>
        <taxon>Bacteria</taxon>
        <taxon>Pseudomonadati</taxon>
        <taxon>Pseudomonadota</taxon>
        <taxon>Betaproteobacteria</taxon>
        <taxon>Neisseriales</taxon>
        <taxon>Chitinibacteraceae</taxon>
        <taxon>Deefgea</taxon>
    </lineage>
</organism>
<dbReference type="Gene3D" id="1.10.155.10">
    <property type="entry name" value="Chemotaxis receptor methyltransferase CheR, N-terminal domain"/>
    <property type="match status" value="1"/>
</dbReference>
<reference evidence="8 9" key="1">
    <citation type="submission" date="2020-05" db="EMBL/GenBank/DDBJ databases">
        <title>Complete genome sequence of Deefgea sp. D17.</title>
        <authorList>
            <person name="Bae J.-W."/>
            <person name="Han J.E."/>
        </authorList>
    </citation>
    <scope>NUCLEOTIDE SEQUENCE [LARGE SCALE GENOMIC DNA]</scope>
    <source>
        <strain evidence="8 9">D17</strain>
    </source>
</reference>
<dbReference type="PANTHER" id="PTHR24422:SF26">
    <property type="entry name" value="CHEMOTAXIS PROTEIN METHYLTRANSFERASE"/>
    <property type="match status" value="1"/>
</dbReference>
<evidence type="ECO:0000256" key="4">
    <source>
        <dbReference type="ARBA" id="ARBA00022691"/>
    </source>
</evidence>
<dbReference type="AlphaFoldDB" id="A0A6M8SP88"/>
<evidence type="ECO:0000259" key="7">
    <source>
        <dbReference type="PROSITE" id="PS50123"/>
    </source>
</evidence>
<dbReference type="KEGG" id="dee:HQN60_04175"/>
<proteinExistence type="predicted"/>
<evidence type="ECO:0000256" key="6">
    <source>
        <dbReference type="PIRSR" id="PIRSR000410-1"/>
    </source>
</evidence>
<keyword evidence="3 5" id="KW-0808">Transferase</keyword>
<dbReference type="SUPFAM" id="SSF47757">
    <property type="entry name" value="Chemotaxis receptor methyltransferase CheR, N-terminal domain"/>
    <property type="match status" value="1"/>
</dbReference>
<dbReference type="InterPro" id="IPR026024">
    <property type="entry name" value="Chemotaxis_MeTrfase_CheR"/>
</dbReference>
<dbReference type="PRINTS" id="PR00996">
    <property type="entry name" value="CHERMTFRASE"/>
</dbReference>
<dbReference type="Pfam" id="PF03705">
    <property type="entry name" value="CheR_N"/>
    <property type="match status" value="1"/>
</dbReference>
<dbReference type="Pfam" id="PF01739">
    <property type="entry name" value="CheR"/>
    <property type="match status" value="1"/>
</dbReference>
<dbReference type="InterPro" id="IPR022642">
    <property type="entry name" value="CheR_C"/>
</dbReference>
<feature type="domain" description="CheR-type methyltransferase" evidence="7">
    <location>
        <begin position="1"/>
        <end position="270"/>
    </location>
</feature>